<accession>A0A0A9FTU3</accession>
<keyword evidence="1" id="KW-0472">Membrane</keyword>
<organism evidence="2">
    <name type="scientific">Arundo donax</name>
    <name type="common">Giant reed</name>
    <name type="synonym">Donax arundinaceus</name>
    <dbReference type="NCBI Taxonomy" id="35708"/>
    <lineage>
        <taxon>Eukaryota</taxon>
        <taxon>Viridiplantae</taxon>
        <taxon>Streptophyta</taxon>
        <taxon>Embryophyta</taxon>
        <taxon>Tracheophyta</taxon>
        <taxon>Spermatophyta</taxon>
        <taxon>Magnoliopsida</taxon>
        <taxon>Liliopsida</taxon>
        <taxon>Poales</taxon>
        <taxon>Poaceae</taxon>
        <taxon>PACMAD clade</taxon>
        <taxon>Arundinoideae</taxon>
        <taxon>Arundineae</taxon>
        <taxon>Arundo</taxon>
    </lineage>
</organism>
<evidence type="ECO:0000256" key="1">
    <source>
        <dbReference type="SAM" id="Phobius"/>
    </source>
</evidence>
<reference evidence="2" key="2">
    <citation type="journal article" date="2015" name="Data Brief">
        <title>Shoot transcriptome of the giant reed, Arundo donax.</title>
        <authorList>
            <person name="Barrero R.A."/>
            <person name="Guerrero F.D."/>
            <person name="Moolhuijzen P."/>
            <person name="Goolsby J.A."/>
            <person name="Tidwell J."/>
            <person name="Bellgard S.E."/>
            <person name="Bellgard M.I."/>
        </authorList>
    </citation>
    <scope>NUCLEOTIDE SEQUENCE</scope>
    <source>
        <tissue evidence="2">Shoot tissue taken approximately 20 cm above the soil surface</tissue>
    </source>
</reference>
<dbReference type="EMBL" id="GBRH01184145">
    <property type="protein sequence ID" value="JAE13751.1"/>
    <property type="molecule type" value="Transcribed_RNA"/>
</dbReference>
<dbReference type="AlphaFoldDB" id="A0A0A9FTU3"/>
<evidence type="ECO:0000313" key="2">
    <source>
        <dbReference type="EMBL" id="JAE13751.1"/>
    </source>
</evidence>
<feature type="transmembrane region" description="Helical" evidence="1">
    <location>
        <begin position="33"/>
        <end position="55"/>
    </location>
</feature>
<protein>
    <submittedName>
        <fullName evidence="2">Pco069460</fullName>
    </submittedName>
</protein>
<keyword evidence="1" id="KW-1133">Transmembrane helix</keyword>
<sequence length="56" mass="6806">MRHSFSSWTCMQLLYLMMPHSYPKQQEVLLQYIWHVALTAPRPLFLYNLMFVLMLS</sequence>
<reference evidence="2" key="1">
    <citation type="submission" date="2014-09" db="EMBL/GenBank/DDBJ databases">
        <authorList>
            <person name="Magalhaes I.L.F."/>
            <person name="Oliveira U."/>
            <person name="Santos F.R."/>
            <person name="Vidigal T.H.D.A."/>
            <person name="Brescovit A.D."/>
            <person name="Santos A.J."/>
        </authorList>
    </citation>
    <scope>NUCLEOTIDE SEQUENCE</scope>
    <source>
        <tissue evidence="2">Shoot tissue taken approximately 20 cm above the soil surface</tissue>
    </source>
</reference>
<proteinExistence type="predicted"/>
<keyword evidence="1" id="KW-0812">Transmembrane</keyword>
<name>A0A0A9FTU3_ARUDO</name>